<evidence type="ECO:0000313" key="1">
    <source>
        <dbReference type="EMBL" id="CRL44554.1"/>
    </source>
</evidence>
<dbReference type="Proteomes" id="UP000245838">
    <property type="component" value="Chromosome sggmmb4_Chromosome"/>
</dbReference>
<proteinExistence type="predicted"/>
<gene>
    <name evidence="1" type="ORF">SGGMMB4_01706</name>
</gene>
<name>A0A193QH87_SODGM</name>
<dbReference type="AlphaFoldDB" id="A0A193QH87"/>
<dbReference type="BioCyc" id="SGLO343509:SGP1_RS23525-MONOMER"/>
<evidence type="ECO:0000313" key="2">
    <source>
        <dbReference type="Proteomes" id="UP000245838"/>
    </source>
</evidence>
<reference evidence="1 2" key="1">
    <citation type="submission" date="2015-05" db="EMBL/GenBank/DDBJ databases">
        <authorList>
            <person name="Goodhead I."/>
        </authorList>
    </citation>
    <scope>NUCLEOTIDE SEQUENCE [LARGE SCALE GENOMIC DNA]</scope>
    <source>
        <strain evidence="2">morsitans</strain>
    </source>
</reference>
<accession>A0A193QH87</accession>
<organism evidence="1 2">
    <name type="scientific">Sodalis glossinidius (strain morsitans)</name>
    <dbReference type="NCBI Taxonomy" id="343509"/>
    <lineage>
        <taxon>Bacteria</taxon>
        <taxon>Pseudomonadati</taxon>
        <taxon>Pseudomonadota</taxon>
        <taxon>Gammaproteobacteria</taxon>
        <taxon>Enterobacterales</taxon>
        <taxon>Bruguierivoracaceae</taxon>
        <taxon>Sodalis</taxon>
    </lineage>
</organism>
<protein>
    <submittedName>
        <fullName evidence="1">Uncharacterized protein</fullName>
    </submittedName>
</protein>
<dbReference type="EMBL" id="LN854557">
    <property type="protein sequence ID" value="CRL44554.1"/>
    <property type="molecule type" value="Genomic_DNA"/>
</dbReference>
<sequence length="99" mass="11432">MAVLCIHGLIMLLIVDILKAGRLQNLKLSTTITSRFTCMKSFIFNEFSYSSWRFFKKLSRFGKIENLIIHSKRCHNNLCLNQAAAPFIMTVNRPVSYES</sequence>